<name>A0A0F9W0J4_9ZZZZ</name>
<dbReference type="AlphaFoldDB" id="A0A0F9W0J4"/>
<accession>A0A0F9W0J4</accession>
<comment type="caution">
    <text evidence="1">The sequence shown here is derived from an EMBL/GenBank/DDBJ whole genome shotgun (WGS) entry which is preliminary data.</text>
</comment>
<protein>
    <recommendedName>
        <fullName evidence="2">Major tropism determinant N-terminal domain-containing protein</fullName>
    </recommendedName>
</protein>
<organism evidence="1">
    <name type="scientific">marine sediment metagenome</name>
    <dbReference type="NCBI Taxonomy" id="412755"/>
    <lineage>
        <taxon>unclassified sequences</taxon>
        <taxon>metagenomes</taxon>
        <taxon>ecological metagenomes</taxon>
    </lineage>
</organism>
<reference evidence="1" key="1">
    <citation type="journal article" date="2015" name="Nature">
        <title>Complex archaea that bridge the gap between prokaryotes and eukaryotes.</title>
        <authorList>
            <person name="Spang A."/>
            <person name="Saw J.H."/>
            <person name="Jorgensen S.L."/>
            <person name="Zaremba-Niedzwiedzka K."/>
            <person name="Martijn J."/>
            <person name="Lind A.E."/>
            <person name="van Eijk R."/>
            <person name="Schleper C."/>
            <person name="Guy L."/>
            <person name="Ettema T.J."/>
        </authorList>
    </citation>
    <scope>NUCLEOTIDE SEQUENCE</scope>
</reference>
<dbReference type="EMBL" id="LAZR01000251">
    <property type="protein sequence ID" value="KKN79186.1"/>
    <property type="molecule type" value="Genomic_DNA"/>
</dbReference>
<sequence>MARYIKVATVVDGEQIVTSADFGALGNLVTDDWILTLKDGSFQTMNSTDFANKYISTSGSTALTGSDYD</sequence>
<gene>
    <name evidence="1" type="ORF">LCGC14_0342030</name>
</gene>
<evidence type="ECO:0008006" key="2">
    <source>
        <dbReference type="Google" id="ProtNLM"/>
    </source>
</evidence>
<evidence type="ECO:0000313" key="1">
    <source>
        <dbReference type="EMBL" id="KKN79186.1"/>
    </source>
</evidence>
<proteinExistence type="predicted"/>